<dbReference type="Pfam" id="PF07162">
    <property type="entry name" value="B9-C2"/>
    <property type="match status" value="1"/>
</dbReference>
<evidence type="ECO:0000256" key="1">
    <source>
        <dbReference type="ARBA" id="ARBA00004120"/>
    </source>
</evidence>
<evidence type="ECO:0000256" key="7">
    <source>
        <dbReference type="ARBA" id="ARBA00039274"/>
    </source>
</evidence>
<dbReference type="InterPro" id="IPR010796">
    <property type="entry name" value="C2_B9-type_dom"/>
</dbReference>
<reference evidence="9" key="1">
    <citation type="submission" date="2023-07" db="EMBL/GenBank/DDBJ databases">
        <authorList>
            <consortium name="AG Swart"/>
            <person name="Singh M."/>
            <person name="Singh A."/>
            <person name="Seah K."/>
            <person name="Emmerich C."/>
        </authorList>
    </citation>
    <scope>NUCLEOTIDE SEQUENCE</scope>
    <source>
        <strain evidence="9">DP1</strain>
    </source>
</reference>
<dbReference type="PANTHER" id="PTHR12968">
    <property type="entry name" value="B9 DOMAIN-CONTAINING"/>
    <property type="match status" value="1"/>
</dbReference>
<dbReference type="Proteomes" id="UP001295684">
    <property type="component" value="Unassembled WGS sequence"/>
</dbReference>
<keyword evidence="3" id="KW-0970">Cilium biogenesis/degradation</keyword>
<protein>
    <recommendedName>
        <fullName evidence="7">B9 domain-containing protein 1</fullName>
    </recommendedName>
</protein>
<feature type="region of interest" description="Disordered" evidence="8">
    <location>
        <begin position="1"/>
        <end position="31"/>
    </location>
</feature>
<evidence type="ECO:0000313" key="10">
    <source>
        <dbReference type="Proteomes" id="UP001295684"/>
    </source>
</evidence>
<organism evidence="9 10">
    <name type="scientific">Euplotes crassus</name>
    <dbReference type="NCBI Taxonomy" id="5936"/>
    <lineage>
        <taxon>Eukaryota</taxon>
        <taxon>Sar</taxon>
        <taxon>Alveolata</taxon>
        <taxon>Ciliophora</taxon>
        <taxon>Intramacronucleata</taxon>
        <taxon>Spirotrichea</taxon>
        <taxon>Hypotrichia</taxon>
        <taxon>Euplotida</taxon>
        <taxon>Euplotidae</taxon>
        <taxon>Moneuplotes</taxon>
    </lineage>
</organism>
<evidence type="ECO:0000256" key="4">
    <source>
        <dbReference type="ARBA" id="ARBA00023212"/>
    </source>
</evidence>
<comment type="similarity">
    <text evidence="6">Belongs to the B9D family.</text>
</comment>
<dbReference type="EMBL" id="CAMPGE010022015">
    <property type="protein sequence ID" value="CAI2380102.1"/>
    <property type="molecule type" value="Genomic_DNA"/>
</dbReference>
<evidence type="ECO:0000256" key="5">
    <source>
        <dbReference type="ARBA" id="ARBA00023273"/>
    </source>
</evidence>
<evidence type="ECO:0000256" key="6">
    <source>
        <dbReference type="ARBA" id="ARBA00038411"/>
    </source>
</evidence>
<proteinExistence type="inferred from homology"/>
<comment type="subcellular location">
    <subcellularLocation>
        <location evidence="1">Cytoplasm</location>
        <location evidence="1">Cytoskeleton</location>
        <location evidence="1">Cilium basal body</location>
    </subcellularLocation>
</comment>
<feature type="compositionally biased region" description="Basic and acidic residues" evidence="8">
    <location>
        <begin position="14"/>
        <end position="24"/>
    </location>
</feature>
<evidence type="ECO:0000313" key="9">
    <source>
        <dbReference type="EMBL" id="CAI2380102.1"/>
    </source>
</evidence>
<evidence type="ECO:0000256" key="3">
    <source>
        <dbReference type="ARBA" id="ARBA00022794"/>
    </source>
</evidence>
<dbReference type="GO" id="GO:0036038">
    <property type="term" value="C:MKS complex"/>
    <property type="evidence" value="ECO:0007669"/>
    <property type="project" value="TreeGrafter"/>
</dbReference>
<name>A0AAD1XXN8_EUPCR</name>
<evidence type="ECO:0000256" key="8">
    <source>
        <dbReference type="SAM" id="MobiDB-lite"/>
    </source>
</evidence>
<sequence length="237" mass="27274">MERSEEDLSLGSSEEYRDEEKSIFTEDMNIDNPHEYSKHENLQTYDPKRQPHSFFYLGISGQIDSGEFYDRDGIAIKYDIVKGNRWKLVKGEETGISQHGFRNQGASKRIVWNFPFEVIYSSTNVKDWPQIVLYGSGKDFRGREVIEFYGSVHVPTSPGRHTRYVRMFQPVTSSIFGKFLGWIKGNPASYKDAPNLIAKGEGREVTRVQSGGLLKITFQITQRNLEKYGYKTTSNDD</sequence>
<keyword evidence="2" id="KW-0963">Cytoplasm</keyword>
<keyword evidence="4" id="KW-0206">Cytoskeleton</keyword>
<keyword evidence="5" id="KW-0966">Cell projection</keyword>
<dbReference type="AlphaFoldDB" id="A0AAD1XXN8"/>
<accession>A0AAD1XXN8</accession>
<keyword evidence="10" id="KW-1185">Reference proteome</keyword>
<dbReference type="GO" id="GO:0060271">
    <property type="term" value="P:cilium assembly"/>
    <property type="evidence" value="ECO:0007669"/>
    <property type="project" value="TreeGrafter"/>
</dbReference>
<gene>
    <name evidence="9" type="ORF">ECRASSUSDP1_LOCUS21529</name>
</gene>
<evidence type="ECO:0000256" key="2">
    <source>
        <dbReference type="ARBA" id="ARBA00022490"/>
    </source>
</evidence>
<comment type="caution">
    <text evidence="9">The sequence shown here is derived from an EMBL/GenBank/DDBJ whole genome shotgun (WGS) entry which is preliminary data.</text>
</comment>
<dbReference type="PANTHER" id="PTHR12968:SF1">
    <property type="entry name" value="B9 DOMAIN-CONTAINING PROTEIN 1"/>
    <property type="match status" value="1"/>
</dbReference>
<dbReference type="PROSITE" id="PS51381">
    <property type="entry name" value="C2_B9"/>
    <property type="match status" value="1"/>
</dbReference>